<reference evidence="5 6" key="1">
    <citation type="submission" date="2016-07" db="EMBL/GenBank/DDBJ databases">
        <title>Pervasive Adenine N6-methylation of Active Genes in Fungi.</title>
        <authorList>
            <consortium name="DOE Joint Genome Institute"/>
            <person name="Mondo S.J."/>
            <person name="Dannebaum R.O."/>
            <person name="Kuo R.C."/>
            <person name="Labutti K."/>
            <person name="Haridas S."/>
            <person name="Kuo A."/>
            <person name="Salamov A."/>
            <person name="Ahrendt S.R."/>
            <person name="Lipzen A."/>
            <person name="Sullivan W."/>
            <person name="Andreopoulos W.B."/>
            <person name="Clum A."/>
            <person name="Lindquist E."/>
            <person name="Daum C."/>
            <person name="Ramamoorthy G.K."/>
            <person name="Gryganskyi A."/>
            <person name="Culley D."/>
            <person name="Magnuson J.K."/>
            <person name="James T.Y."/>
            <person name="O'Malley M.A."/>
            <person name="Stajich J.E."/>
            <person name="Spatafora J.W."/>
            <person name="Visel A."/>
            <person name="Grigoriev I.V."/>
        </authorList>
    </citation>
    <scope>NUCLEOTIDE SEQUENCE [LARGE SCALE GENOMIC DNA]</scope>
    <source>
        <strain evidence="5 6">NRRL 3116</strain>
    </source>
</reference>
<keyword evidence="6" id="KW-1185">Reference proteome</keyword>
<dbReference type="GeneID" id="33569243"/>
<keyword evidence="4" id="KW-1133">Transmembrane helix</keyword>
<dbReference type="Proteomes" id="UP000193648">
    <property type="component" value="Unassembled WGS sequence"/>
</dbReference>
<feature type="region of interest" description="Disordered" evidence="3">
    <location>
        <begin position="309"/>
        <end position="339"/>
    </location>
</feature>
<organism evidence="5 6">
    <name type="scientific">Lobosporangium transversale</name>
    <dbReference type="NCBI Taxonomy" id="64571"/>
    <lineage>
        <taxon>Eukaryota</taxon>
        <taxon>Fungi</taxon>
        <taxon>Fungi incertae sedis</taxon>
        <taxon>Mucoromycota</taxon>
        <taxon>Mortierellomycotina</taxon>
        <taxon>Mortierellomycetes</taxon>
        <taxon>Mortierellales</taxon>
        <taxon>Mortierellaceae</taxon>
        <taxon>Lobosporangium</taxon>
    </lineage>
</organism>
<feature type="transmembrane region" description="Helical" evidence="4">
    <location>
        <begin position="343"/>
        <end position="366"/>
    </location>
</feature>
<feature type="compositionally biased region" description="Polar residues" evidence="3">
    <location>
        <begin position="429"/>
        <end position="445"/>
    </location>
</feature>
<dbReference type="OrthoDB" id="10251809at2759"/>
<dbReference type="InterPro" id="IPR011043">
    <property type="entry name" value="Gal_Oxase/kelch_b-propeller"/>
</dbReference>
<evidence type="ECO:0000313" key="6">
    <source>
        <dbReference type="Proteomes" id="UP000193648"/>
    </source>
</evidence>
<dbReference type="Gene3D" id="2.120.10.80">
    <property type="entry name" value="Kelch-type beta propeller"/>
    <property type="match status" value="1"/>
</dbReference>
<dbReference type="PANTHER" id="PTHR46093:SF18">
    <property type="entry name" value="FIBRONECTIN TYPE-III DOMAIN-CONTAINING PROTEIN"/>
    <property type="match status" value="1"/>
</dbReference>
<dbReference type="InParanoid" id="A0A1Y2H5X8"/>
<dbReference type="RefSeq" id="XP_021886776.1">
    <property type="nucleotide sequence ID" value="XM_022027400.1"/>
</dbReference>
<evidence type="ECO:0000313" key="5">
    <source>
        <dbReference type="EMBL" id="ORZ29103.1"/>
    </source>
</evidence>
<dbReference type="SUPFAM" id="SSF50965">
    <property type="entry name" value="Galactose oxidase, central domain"/>
    <property type="match status" value="1"/>
</dbReference>
<comment type="caution">
    <text evidence="5">The sequence shown here is derived from an EMBL/GenBank/DDBJ whole genome shotgun (WGS) entry which is preliminary data.</text>
</comment>
<dbReference type="CDD" id="cd12087">
    <property type="entry name" value="TM_EGFR-like"/>
    <property type="match status" value="1"/>
</dbReference>
<keyword evidence="2" id="KW-0677">Repeat</keyword>
<dbReference type="PANTHER" id="PTHR46093">
    <property type="entry name" value="ACYL-COA-BINDING DOMAIN-CONTAINING PROTEIN 5"/>
    <property type="match status" value="1"/>
</dbReference>
<protein>
    <recommendedName>
        <fullName evidence="7">Kelch repeat protein</fullName>
    </recommendedName>
</protein>
<dbReference type="Pfam" id="PF24681">
    <property type="entry name" value="Kelch_KLHDC2_KLHL20_DRC7"/>
    <property type="match status" value="1"/>
</dbReference>
<keyword evidence="4" id="KW-0472">Membrane</keyword>
<dbReference type="EMBL" id="MCFF01000001">
    <property type="protein sequence ID" value="ORZ29103.1"/>
    <property type="molecule type" value="Genomic_DNA"/>
</dbReference>
<evidence type="ECO:0000256" key="4">
    <source>
        <dbReference type="SAM" id="Phobius"/>
    </source>
</evidence>
<evidence type="ECO:0000256" key="2">
    <source>
        <dbReference type="ARBA" id="ARBA00022737"/>
    </source>
</evidence>
<evidence type="ECO:0000256" key="1">
    <source>
        <dbReference type="ARBA" id="ARBA00022441"/>
    </source>
</evidence>
<evidence type="ECO:0000256" key="3">
    <source>
        <dbReference type="SAM" id="MobiDB-lite"/>
    </source>
</evidence>
<feature type="region of interest" description="Disordered" evidence="3">
    <location>
        <begin position="429"/>
        <end position="461"/>
    </location>
</feature>
<feature type="compositionally biased region" description="Low complexity" evidence="3">
    <location>
        <begin position="309"/>
        <end position="326"/>
    </location>
</feature>
<proteinExistence type="predicted"/>
<name>A0A1Y2H5X8_9FUNG</name>
<gene>
    <name evidence="5" type="ORF">BCR41DRAFT_382958</name>
</gene>
<dbReference type="AlphaFoldDB" id="A0A1Y2H5X8"/>
<sequence>MAFARLGSRLYIQGGEYMLTQSQKEPTSQFFSLDLSTSWPVSNVPWQAHTDGPGFRLATATGSPNNQTFYEYLVNGNNLYVYQINVESPNVGWNVTSTAPPETLQQGIRPVLDPRTGLVYIAGTQYLCVLNQATLTWQHTTIPPFMLIQRYYGGGVYNNARKSIMYHGGYNNFWDSSTYITEYSIDIGRWSNYTTHGDIPSPRSDHCMAIDESGTKIVVFGGRVPLNPTSSLPSDSTFSGDLYVLDIASRAWRKGASSPVRRGYAACIVVGDQFVAWGGHDESIIASGPPIVFDLTWFRWVDNYKAPSYYQSSKPSSSSSKTQMPSITQSSPIPAHKPSATDVGAITGGVVGVLTVIGITAGALVYKRRQRKREGYELNQMIIEQDDFNSGDSASGSLLTNQLTAHKPNANLRDQLEHHIKAEVICHQNQNQPGNPQVMPSTRARNPQAPIRLGGDPQGLP</sequence>
<keyword evidence="4" id="KW-0812">Transmembrane</keyword>
<keyword evidence="1" id="KW-0880">Kelch repeat</keyword>
<dbReference type="InterPro" id="IPR015915">
    <property type="entry name" value="Kelch-typ_b-propeller"/>
</dbReference>
<accession>A0A1Y2H5X8</accession>
<evidence type="ECO:0008006" key="7">
    <source>
        <dbReference type="Google" id="ProtNLM"/>
    </source>
</evidence>